<feature type="non-terminal residue" evidence="2">
    <location>
        <position position="81"/>
    </location>
</feature>
<dbReference type="AlphaFoldDB" id="A0AAN5CHU0"/>
<keyword evidence="1" id="KW-0472">Membrane</keyword>
<sequence>LMWPIAGSYHDLQSPFGNRGLSFIIISDAANIIYQATPVAIGACLDLVILVAYCVIVAKARKDEKIANAVVRTTIASVIMC</sequence>
<evidence type="ECO:0000313" key="2">
    <source>
        <dbReference type="EMBL" id="GMR44688.1"/>
    </source>
</evidence>
<feature type="transmembrane region" description="Helical" evidence="1">
    <location>
        <begin position="32"/>
        <end position="56"/>
    </location>
</feature>
<protein>
    <recommendedName>
        <fullName evidence="4">G protein-coupled receptor</fullName>
    </recommendedName>
</protein>
<feature type="non-terminal residue" evidence="2">
    <location>
        <position position="1"/>
    </location>
</feature>
<organism evidence="2 3">
    <name type="scientific">Pristionchus mayeri</name>
    <dbReference type="NCBI Taxonomy" id="1317129"/>
    <lineage>
        <taxon>Eukaryota</taxon>
        <taxon>Metazoa</taxon>
        <taxon>Ecdysozoa</taxon>
        <taxon>Nematoda</taxon>
        <taxon>Chromadorea</taxon>
        <taxon>Rhabditida</taxon>
        <taxon>Rhabditina</taxon>
        <taxon>Diplogasteromorpha</taxon>
        <taxon>Diplogasteroidea</taxon>
        <taxon>Neodiplogasteridae</taxon>
        <taxon>Pristionchus</taxon>
    </lineage>
</organism>
<dbReference type="Proteomes" id="UP001328107">
    <property type="component" value="Unassembled WGS sequence"/>
</dbReference>
<proteinExistence type="predicted"/>
<evidence type="ECO:0000313" key="3">
    <source>
        <dbReference type="Proteomes" id="UP001328107"/>
    </source>
</evidence>
<keyword evidence="3" id="KW-1185">Reference proteome</keyword>
<gene>
    <name evidence="2" type="ORF">PMAYCL1PPCAC_14883</name>
</gene>
<keyword evidence="1" id="KW-1133">Transmembrane helix</keyword>
<keyword evidence="1" id="KW-0812">Transmembrane</keyword>
<evidence type="ECO:0000256" key="1">
    <source>
        <dbReference type="SAM" id="Phobius"/>
    </source>
</evidence>
<evidence type="ECO:0008006" key="4">
    <source>
        <dbReference type="Google" id="ProtNLM"/>
    </source>
</evidence>
<comment type="caution">
    <text evidence="2">The sequence shown here is derived from an EMBL/GenBank/DDBJ whole genome shotgun (WGS) entry which is preliminary data.</text>
</comment>
<reference evidence="3" key="1">
    <citation type="submission" date="2022-10" db="EMBL/GenBank/DDBJ databases">
        <title>Genome assembly of Pristionchus species.</title>
        <authorList>
            <person name="Yoshida K."/>
            <person name="Sommer R.J."/>
        </authorList>
    </citation>
    <scope>NUCLEOTIDE SEQUENCE [LARGE SCALE GENOMIC DNA]</scope>
    <source>
        <strain evidence="3">RS5460</strain>
    </source>
</reference>
<accession>A0AAN5CHU0</accession>
<name>A0AAN5CHU0_9BILA</name>
<dbReference type="EMBL" id="BTRK01000004">
    <property type="protein sequence ID" value="GMR44688.1"/>
    <property type="molecule type" value="Genomic_DNA"/>
</dbReference>